<feature type="transmembrane region" description="Helical" evidence="9">
    <location>
        <begin position="330"/>
        <end position="350"/>
    </location>
</feature>
<dbReference type="RefSeq" id="WP_145139557.1">
    <property type="nucleotide sequence ID" value="NZ_VLKY01000003.1"/>
</dbReference>
<accession>A0A562QJ64</accession>
<feature type="transmembrane region" description="Helical" evidence="9">
    <location>
        <begin position="37"/>
        <end position="57"/>
    </location>
</feature>
<feature type="transmembrane region" description="Helical" evidence="9">
    <location>
        <begin position="6"/>
        <end position="25"/>
    </location>
</feature>
<dbReference type="GO" id="GO:0015293">
    <property type="term" value="F:symporter activity"/>
    <property type="evidence" value="ECO:0007669"/>
    <property type="project" value="UniProtKB-KW"/>
</dbReference>
<keyword evidence="4" id="KW-0762">Sugar transport</keyword>
<dbReference type="InterPro" id="IPR004673">
    <property type="entry name" value="L-rhamnose-proton_sym_RhaT"/>
</dbReference>
<keyword evidence="7 9" id="KW-1133">Transmembrane helix</keyword>
<keyword evidence="6" id="KW-0769">Symport</keyword>
<sequence length="352" mass="38310">MEVILLGVLLHFIGGFASGSFYIPYKKVQGWAWESYWVIGGLFSWLFVPLVAAALTVPDFTRIIAEADTSTLLWTYIFGVLWGIGGLTFGLTMRYLGLSLGMSIIMGLTSALGALMPALYKDLFTDDTHGSFTELVASAGGHWVLAGVAISLVGIVICGRAGVIKEHEVSEATKQASVAEFSLAKGWIVAIISGVLSACFSYGIAAGQPLAEAAVAQGSNSLFQNNITFMLIMWGGLTTNAIWCLLLNSRNRSFHNYTDQRTPLLRNYLLAASAGTIWFLQFFFYGMGESRLNNDASSWVLHMSFIIVVSNLWGLYFREWQGTSARNKRILLAGIVVILASIAMVGYGNYLA</sequence>
<feature type="transmembrane region" description="Helical" evidence="9">
    <location>
        <begin position="227"/>
        <end position="247"/>
    </location>
</feature>
<feature type="transmembrane region" description="Helical" evidence="9">
    <location>
        <begin position="98"/>
        <end position="120"/>
    </location>
</feature>
<evidence type="ECO:0000256" key="7">
    <source>
        <dbReference type="ARBA" id="ARBA00022989"/>
    </source>
</evidence>
<evidence type="ECO:0000256" key="3">
    <source>
        <dbReference type="ARBA" id="ARBA00022519"/>
    </source>
</evidence>
<gene>
    <name evidence="10" type="ORF">IQ22_01231</name>
</gene>
<evidence type="ECO:0000256" key="6">
    <source>
        <dbReference type="ARBA" id="ARBA00022847"/>
    </source>
</evidence>
<dbReference type="OrthoDB" id="9790043at2"/>
<name>A0A562QJ64_9PSED</name>
<organism evidence="10 11">
    <name type="scientific">Pseudomonas duriflava</name>
    <dbReference type="NCBI Taxonomy" id="459528"/>
    <lineage>
        <taxon>Bacteria</taxon>
        <taxon>Pseudomonadati</taxon>
        <taxon>Pseudomonadota</taxon>
        <taxon>Gammaproteobacteria</taxon>
        <taxon>Pseudomonadales</taxon>
        <taxon>Pseudomonadaceae</taxon>
        <taxon>Pseudomonas</taxon>
    </lineage>
</organism>
<evidence type="ECO:0000256" key="4">
    <source>
        <dbReference type="ARBA" id="ARBA00022597"/>
    </source>
</evidence>
<evidence type="ECO:0000256" key="8">
    <source>
        <dbReference type="ARBA" id="ARBA00023136"/>
    </source>
</evidence>
<feature type="transmembrane region" description="Helical" evidence="9">
    <location>
        <begin position="299"/>
        <end position="318"/>
    </location>
</feature>
<feature type="transmembrane region" description="Helical" evidence="9">
    <location>
        <begin position="184"/>
        <end position="207"/>
    </location>
</feature>
<keyword evidence="3" id="KW-0997">Cell inner membrane</keyword>
<reference evidence="10 11" key="1">
    <citation type="journal article" date="2015" name="Stand. Genomic Sci.">
        <title>Genomic Encyclopedia of Bacterial and Archaeal Type Strains, Phase III: the genomes of soil and plant-associated and newly described type strains.</title>
        <authorList>
            <person name="Whitman W.B."/>
            <person name="Woyke T."/>
            <person name="Klenk H.P."/>
            <person name="Zhou Y."/>
            <person name="Lilburn T.G."/>
            <person name="Beck B.J."/>
            <person name="De Vos P."/>
            <person name="Vandamme P."/>
            <person name="Eisen J.A."/>
            <person name="Garrity G."/>
            <person name="Hugenholtz P."/>
            <person name="Kyrpides N.C."/>
        </authorList>
    </citation>
    <scope>NUCLEOTIDE SEQUENCE [LARGE SCALE GENOMIC DNA]</scope>
    <source>
        <strain evidence="10 11">CGMCC 1.6858</strain>
    </source>
</reference>
<feature type="transmembrane region" description="Helical" evidence="9">
    <location>
        <begin position="268"/>
        <end position="287"/>
    </location>
</feature>
<feature type="transmembrane region" description="Helical" evidence="9">
    <location>
        <begin position="72"/>
        <end position="91"/>
    </location>
</feature>
<keyword evidence="11" id="KW-1185">Reference proteome</keyword>
<feature type="transmembrane region" description="Helical" evidence="9">
    <location>
        <begin position="140"/>
        <end position="163"/>
    </location>
</feature>
<keyword evidence="5 9" id="KW-0812">Transmembrane</keyword>
<proteinExistence type="predicted"/>
<dbReference type="Proteomes" id="UP000316905">
    <property type="component" value="Unassembled WGS sequence"/>
</dbReference>
<keyword evidence="8 9" id="KW-0472">Membrane</keyword>
<evidence type="ECO:0000256" key="5">
    <source>
        <dbReference type="ARBA" id="ARBA00022692"/>
    </source>
</evidence>
<evidence type="ECO:0000313" key="11">
    <source>
        <dbReference type="Proteomes" id="UP000316905"/>
    </source>
</evidence>
<dbReference type="GO" id="GO:0016020">
    <property type="term" value="C:membrane"/>
    <property type="evidence" value="ECO:0007669"/>
    <property type="project" value="InterPro"/>
</dbReference>
<protein>
    <submittedName>
        <fullName evidence="10">L-rhamnose-H+ transport protein</fullName>
    </submittedName>
</protein>
<dbReference type="GO" id="GO:0015153">
    <property type="term" value="F:rhamnose transmembrane transporter activity"/>
    <property type="evidence" value="ECO:0007669"/>
    <property type="project" value="InterPro"/>
</dbReference>
<dbReference type="Pfam" id="PF06379">
    <property type="entry name" value="RhaT"/>
    <property type="match status" value="1"/>
</dbReference>
<comment type="caution">
    <text evidence="10">The sequence shown here is derived from an EMBL/GenBank/DDBJ whole genome shotgun (WGS) entry which is preliminary data.</text>
</comment>
<keyword evidence="2" id="KW-1003">Cell membrane</keyword>
<dbReference type="AlphaFoldDB" id="A0A562QJ64"/>
<dbReference type="EMBL" id="VLKY01000003">
    <property type="protein sequence ID" value="TWI56779.1"/>
    <property type="molecule type" value="Genomic_DNA"/>
</dbReference>
<evidence type="ECO:0000313" key="10">
    <source>
        <dbReference type="EMBL" id="TWI56779.1"/>
    </source>
</evidence>
<dbReference type="NCBIfam" id="NF010024">
    <property type="entry name" value="PRK13499.1-4"/>
    <property type="match status" value="1"/>
</dbReference>
<evidence type="ECO:0000256" key="9">
    <source>
        <dbReference type="SAM" id="Phobius"/>
    </source>
</evidence>
<evidence type="ECO:0000256" key="2">
    <source>
        <dbReference type="ARBA" id="ARBA00022475"/>
    </source>
</evidence>
<keyword evidence="1" id="KW-0813">Transport</keyword>
<evidence type="ECO:0000256" key="1">
    <source>
        <dbReference type="ARBA" id="ARBA00022448"/>
    </source>
</evidence>